<dbReference type="PANTHER" id="PTHR10302">
    <property type="entry name" value="SINGLE-STRANDED DNA-BINDING PROTEIN"/>
    <property type="match status" value="1"/>
</dbReference>
<dbReference type="GO" id="GO:0003677">
    <property type="term" value="F:DNA binding"/>
    <property type="evidence" value="ECO:0007669"/>
    <property type="project" value="UniProtKB-KW"/>
</dbReference>
<organism evidence="4 5">
    <name type="scientific">Christiangramia sediminicola</name>
    <dbReference type="NCBI Taxonomy" id="3073267"/>
    <lineage>
        <taxon>Bacteria</taxon>
        <taxon>Pseudomonadati</taxon>
        <taxon>Bacteroidota</taxon>
        <taxon>Flavobacteriia</taxon>
        <taxon>Flavobacteriales</taxon>
        <taxon>Flavobacteriaceae</taxon>
        <taxon>Christiangramia</taxon>
    </lineage>
</organism>
<comment type="caution">
    <text evidence="2">Lacks conserved residue(s) required for the propagation of feature annotation.</text>
</comment>
<dbReference type="CDD" id="cd04496">
    <property type="entry name" value="SSB_OBF"/>
    <property type="match status" value="1"/>
</dbReference>
<dbReference type="SUPFAM" id="SSF50249">
    <property type="entry name" value="Nucleic acid-binding proteins"/>
    <property type="match status" value="1"/>
</dbReference>
<comment type="caution">
    <text evidence="4">The sequence shown here is derived from an EMBL/GenBank/DDBJ whole genome shotgun (WGS) entry which is preliminary data.</text>
</comment>
<evidence type="ECO:0000313" key="5">
    <source>
        <dbReference type="Proteomes" id="UP001257234"/>
    </source>
</evidence>
<dbReference type="InterPro" id="IPR000424">
    <property type="entry name" value="Primosome_PriB/ssb"/>
</dbReference>
<dbReference type="PANTHER" id="PTHR10302:SF0">
    <property type="entry name" value="SINGLE-STRANDED DNA-BINDING PROTEIN, MITOCHONDRIAL"/>
    <property type="match status" value="1"/>
</dbReference>
<protein>
    <recommendedName>
        <fullName evidence="2 3">Single-stranded DNA-binding protein</fullName>
        <shortName evidence="2">SSB</shortName>
    </recommendedName>
</protein>
<dbReference type="RefSeq" id="WP_309562497.1">
    <property type="nucleotide sequence ID" value="NZ_JAVJIU010000004.1"/>
</dbReference>
<dbReference type="EMBL" id="JAVJIU010000004">
    <property type="protein sequence ID" value="MDR5591639.1"/>
    <property type="molecule type" value="Genomic_DNA"/>
</dbReference>
<evidence type="ECO:0000256" key="2">
    <source>
        <dbReference type="HAMAP-Rule" id="MF_00984"/>
    </source>
</evidence>
<dbReference type="NCBIfam" id="TIGR00621">
    <property type="entry name" value="ssb"/>
    <property type="match status" value="1"/>
</dbReference>
<evidence type="ECO:0000313" key="4">
    <source>
        <dbReference type="EMBL" id="MDR5591639.1"/>
    </source>
</evidence>
<keyword evidence="1 2" id="KW-0238">DNA-binding</keyword>
<dbReference type="PROSITE" id="PS50935">
    <property type="entry name" value="SSB"/>
    <property type="match status" value="1"/>
</dbReference>
<dbReference type="Pfam" id="PF00436">
    <property type="entry name" value="SSB"/>
    <property type="match status" value="1"/>
</dbReference>
<proteinExistence type="inferred from homology"/>
<dbReference type="Gene3D" id="2.40.50.140">
    <property type="entry name" value="Nucleic acid-binding proteins"/>
    <property type="match status" value="1"/>
</dbReference>
<evidence type="ECO:0000256" key="1">
    <source>
        <dbReference type="ARBA" id="ARBA00023125"/>
    </source>
</evidence>
<dbReference type="Proteomes" id="UP001257234">
    <property type="component" value="Unassembled WGS sequence"/>
</dbReference>
<dbReference type="InterPro" id="IPR012340">
    <property type="entry name" value="NA-bd_OB-fold"/>
</dbReference>
<sequence length="118" mass="13225">MRTLKNHVQLIGNVGQDPQITNLESGKKVARFSLATNEFYKNEKGEKLQNTEWHTIVAWGKTAEIIEKYAGKGKEIGVTGKLKSRSYEDKDGVKRYVTEVEASEILLLGVKNDNNSAE</sequence>
<dbReference type="InterPro" id="IPR011344">
    <property type="entry name" value="ssDNA-bd"/>
</dbReference>
<gene>
    <name evidence="4" type="primary">ssb</name>
    <name evidence="4" type="ORF">RE431_13410</name>
</gene>
<evidence type="ECO:0000256" key="3">
    <source>
        <dbReference type="PIRNR" id="PIRNR002070"/>
    </source>
</evidence>
<accession>A0ABU1EUI4</accession>
<reference evidence="5" key="1">
    <citation type="submission" date="2023-07" db="EMBL/GenBank/DDBJ databases">
        <title>Christiangramia sp. SM2212., a novel bacterium of the family Flavobacteriaceae isolated from the sea sediment.</title>
        <authorList>
            <person name="Wang J."/>
            <person name="Zhang X."/>
        </authorList>
    </citation>
    <scope>NUCLEOTIDE SEQUENCE [LARGE SCALE GENOMIC DNA]</scope>
    <source>
        <strain evidence="5">SM2212</strain>
    </source>
</reference>
<dbReference type="HAMAP" id="MF_00984">
    <property type="entry name" value="SSB"/>
    <property type="match status" value="1"/>
</dbReference>
<dbReference type="PIRSF" id="PIRSF002070">
    <property type="entry name" value="SSB"/>
    <property type="match status" value="1"/>
</dbReference>
<name>A0ABU1EUI4_9FLAO</name>
<comment type="subunit">
    <text evidence="2">Homotetramer.</text>
</comment>
<keyword evidence="5" id="KW-1185">Reference proteome</keyword>